<reference evidence="6" key="2">
    <citation type="submission" date="2020-09" db="EMBL/GenBank/DDBJ databases">
        <authorList>
            <person name="Sun Q."/>
            <person name="Zhou Y."/>
        </authorList>
    </citation>
    <scope>NUCLEOTIDE SEQUENCE</scope>
    <source>
        <strain evidence="6">CGMCC 4.7201</strain>
    </source>
</reference>
<dbReference type="GO" id="GO:0019464">
    <property type="term" value="P:glycine decarboxylation via glycine cleavage system"/>
    <property type="evidence" value="ECO:0007669"/>
    <property type="project" value="UniProtKB-UniRule"/>
</dbReference>
<organism evidence="6 7">
    <name type="scientific">Wenjunlia tyrosinilytica</name>
    <dbReference type="NCBI Taxonomy" id="1544741"/>
    <lineage>
        <taxon>Bacteria</taxon>
        <taxon>Bacillati</taxon>
        <taxon>Actinomycetota</taxon>
        <taxon>Actinomycetes</taxon>
        <taxon>Kitasatosporales</taxon>
        <taxon>Streptomycetaceae</taxon>
        <taxon>Wenjunlia</taxon>
    </lineage>
</organism>
<reference evidence="6" key="1">
    <citation type="journal article" date="2014" name="Int. J. Syst. Evol. Microbiol.">
        <title>Complete genome sequence of Corynebacterium casei LMG S-19264T (=DSM 44701T), isolated from a smear-ripened cheese.</title>
        <authorList>
            <consortium name="US DOE Joint Genome Institute (JGI-PGF)"/>
            <person name="Walter F."/>
            <person name="Albersmeier A."/>
            <person name="Kalinowski J."/>
            <person name="Ruckert C."/>
        </authorList>
    </citation>
    <scope>NUCLEOTIDE SEQUENCE</scope>
    <source>
        <strain evidence="6">CGMCC 4.7201</strain>
    </source>
</reference>
<proteinExistence type="inferred from homology"/>
<dbReference type="InterPro" id="IPR017453">
    <property type="entry name" value="GCV_H_sub"/>
</dbReference>
<feature type="modified residue" description="N6-lipoyllysine" evidence="3 4">
    <location>
        <position position="63"/>
    </location>
</feature>
<dbReference type="GO" id="GO:0009249">
    <property type="term" value="P:protein lipoylation"/>
    <property type="evidence" value="ECO:0007669"/>
    <property type="project" value="TreeGrafter"/>
</dbReference>
<dbReference type="Gene3D" id="2.40.50.100">
    <property type="match status" value="1"/>
</dbReference>
<dbReference type="HAMAP" id="MF_00272">
    <property type="entry name" value="GcvH"/>
    <property type="match status" value="1"/>
</dbReference>
<feature type="domain" description="Lipoyl-binding" evidence="5">
    <location>
        <begin position="22"/>
        <end position="104"/>
    </location>
</feature>
<dbReference type="InterPro" id="IPR033753">
    <property type="entry name" value="GCV_H/Fam206"/>
</dbReference>
<protein>
    <recommendedName>
        <fullName evidence="3">Glycine cleavage system H protein</fullName>
    </recommendedName>
</protein>
<dbReference type="PROSITE" id="PS00189">
    <property type="entry name" value="LIPOYL"/>
    <property type="match status" value="1"/>
</dbReference>
<dbReference type="AlphaFoldDB" id="A0A918E251"/>
<sequence>MSIPQNLKYSKDHEWLAAEDGLATVGITQHAADALGDVIYIQLPQVGDRVEAGQQCGEIESTKSVSDLVAPVSGEIVALNEAIAEDPGAVNTDPYGTGWLFKVHIAEEPGDLLCADEYIAFAG</sequence>
<dbReference type="GO" id="GO:0005829">
    <property type="term" value="C:cytosol"/>
    <property type="evidence" value="ECO:0007669"/>
    <property type="project" value="TreeGrafter"/>
</dbReference>
<dbReference type="InterPro" id="IPR011053">
    <property type="entry name" value="Single_hybrid_motif"/>
</dbReference>
<comment type="similarity">
    <text evidence="1 3">Belongs to the GcvH family.</text>
</comment>
<dbReference type="NCBIfam" id="TIGR00527">
    <property type="entry name" value="gcvH"/>
    <property type="match status" value="1"/>
</dbReference>
<dbReference type="NCBIfam" id="NF002270">
    <property type="entry name" value="PRK01202.1"/>
    <property type="match status" value="1"/>
</dbReference>
<dbReference type="Proteomes" id="UP000641932">
    <property type="component" value="Unassembled WGS sequence"/>
</dbReference>
<comment type="cofactor">
    <cofactor evidence="3">
        <name>(R)-lipoate</name>
        <dbReference type="ChEBI" id="CHEBI:83088"/>
    </cofactor>
    <text evidence="3">Binds 1 lipoyl cofactor covalently.</text>
</comment>
<evidence type="ECO:0000256" key="2">
    <source>
        <dbReference type="ARBA" id="ARBA00022823"/>
    </source>
</evidence>
<comment type="subunit">
    <text evidence="3">The glycine cleavage system is composed of four proteins: P, T, L and H.</text>
</comment>
<keyword evidence="7" id="KW-1185">Reference proteome</keyword>
<dbReference type="CDD" id="cd06848">
    <property type="entry name" value="GCS_H"/>
    <property type="match status" value="1"/>
</dbReference>
<accession>A0A918E251</accession>
<dbReference type="GO" id="GO:0005960">
    <property type="term" value="C:glycine cleavage complex"/>
    <property type="evidence" value="ECO:0007669"/>
    <property type="project" value="InterPro"/>
</dbReference>
<keyword evidence="2 3" id="KW-0450">Lipoyl</keyword>
<comment type="caution">
    <text evidence="6">The sequence shown here is derived from an EMBL/GenBank/DDBJ whole genome shotgun (WGS) entry which is preliminary data.</text>
</comment>
<evidence type="ECO:0000259" key="5">
    <source>
        <dbReference type="PROSITE" id="PS50968"/>
    </source>
</evidence>
<dbReference type="PROSITE" id="PS50968">
    <property type="entry name" value="BIOTINYL_LIPOYL"/>
    <property type="match status" value="1"/>
</dbReference>
<comment type="function">
    <text evidence="3">The glycine cleavage system catalyzes the degradation of glycine. The H protein shuttles the methylamine group of glycine from the P protein to the T protein.</text>
</comment>
<dbReference type="PANTHER" id="PTHR11715">
    <property type="entry name" value="GLYCINE CLEAVAGE SYSTEM H PROTEIN"/>
    <property type="match status" value="1"/>
</dbReference>
<evidence type="ECO:0000256" key="1">
    <source>
        <dbReference type="ARBA" id="ARBA00009249"/>
    </source>
</evidence>
<dbReference type="PANTHER" id="PTHR11715:SF3">
    <property type="entry name" value="GLYCINE CLEAVAGE SYSTEM H PROTEIN-RELATED"/>
    <property type="match status" value="1"/>
</dbReference>
<dbReference type="Pfam" id="PF01597">
    <property type="entry name" value="GCV_H"/>
    <property type="match status" value="1"/>
</dbReference>
<dbReference type="InterPro" id="IPR002930">
    <property type="entry name" value="GCV_H"/>
</dbReference>
<evidence type="ECO:0000313" key="6">
    <source>
        <dbReference type="EMBL" id="GGO99802.1"/>
    </source>
</evidence>
<dbReference type="RefSeq" id="WP_189135578.1">
    <property type="nucleotide sequence ID" value="NZ_BMMS01000048.1"/>
</dbReference>
<evidence type="ECO:0000313" key="7">
    <source>
        <dbReference type="Proteomes" id="UP000641932"/>
    </source>
</evidence>
<dbReference type="EMBL" id="BMMS01000048">
    <property type="protein sequence ID" value="GGO99802.1"/>
    <property type="molecule type" value="Genomic_DNA"/>
</dbReference>
<dbReference type="InterPro" id="IPR003016">
    <property type="entry name" value="2-oxoA_DH_lipoyl-BS"/>
</dbReference>
<name>A0A918E251_9ACTN</name>
<evidence type="ECO:0000256" key="3">
    <source>
        <dbReference type="HAMAP-Rule" id="MF_00272"/>
    </source>
</evidence>
<dbReference type="InterPro" id="IPR000089">
    <property type="entry name" value="Biotin_lipoyl"/>
</dbReference>
<gene>
    <name evidence="3 6" type="primary">gcvH</name>
    <name evidence="6" type="ORF">GCM10012280_67080</name>
</gene>
<evidence type="ECO:0000256" key="4">
    <source>
        <dbReference type="PIRSR" id="PIRSR617453-50"/>
    </source>
</evidence>
<dbReference type="SUPFAM" id="SSF51230">
    <property type="entry name" value="Single hybrid motif"/>
    <property type="match status" value="1"/>
</dbReference>